<gene>
    <name evidence="1" type="ORF">CFAM422_001262</name>
</gene>
<protein>
    <submittedName>
        <fullName evidence="1">Uncharacterized protein</fullName>
    </submittedName>
</protein>
<evidence type="ECO:0000313" key="2">
    <source>
        <dbReference type="Proteomes" id="UP000801864"/>
    </source>
</evidence>
<reference evidence="1 2" key="1">
    <citation type="submission" date="2018-06" db="EMBL/GenBank/DDBJ databases">
        <title>Genome analysis of cellulolytic fungus Trichoderma lentiforme CFAM-422.</title>
        <authorList>
            <person name="Steindorff A.S."/>
            <person name="Formighieri E.F."/>
            <person name="Midorikawa G.E.O."/>
            <person name="Tamietti M.S."/>
            <person name="Ramos E.Z."/>
            <person name="Silva A.S."/>
            <person name="Bon E.P.S."/>
            <person name="Mendes T.D."/>
            <person name="Damaso M.C.T."/>
            <person name="Favaro L.C.L."/>
        </authorList>
    </citation>
    <scope>NUCLEOTIDE SEQUENCE [LARGE SCALE GENOMIC DNA]</scope>
    <source>
        <strain evidence="1 2">CFAM-422</strain>
    </source>
</reference>
<name>A0A9P4XQ47_9HYPO</name>
<dbReference type="EMBL" id="QLNT01000002">
    <property type="protein sequence ID" value="KAF3075957.1"/>
    <property type="molecule type" value="Genomic_DNA"/>
</dbReference>
<organism evidence="1 2">
    <name type="scientific">Trichoderma lentiforme</name>
    <dbReference type="NCBI Taxonomy" id="1567552"/>
    <lineage>
        <taxon>Eukaryota</taxon>
        <taxon>Fungi</taxon>
        <taxon>Dikarya</taxon>
        <taxon>Ascomycota</taxon>
        <taxon>Pezizomycotina</taxon>
        <taxon>Sordariomycetes</taxon>
        <taxon>Hypocreomycetidae</taxon>
        <taxon>Hypocreales</taxon>
        <taxon>Hypocreaceae</taxon>
        <taxon>Trichoderma</taxon>
    </lineage>
</organism>
<comment type="caution">
    <text evidence="1">The sequence shown here is derived from an EMBL/GenBank/DDBJ whole genome shotgun (WGS) entry which is preliminary data.</text>
</comment>
<dbReference type="AlphaFoldDB" id="A0A9P4XQ47"/>
<evidence type="ECO:0000313" key="1">
    <source>
        <dbReference type="EMBL" id="KAF3075957.1"/>
    </source>
</evidence>
<proteinExistence type="predicted"/>
<dbReference type="Proteomes" id="UP000801864">
    <property type="component" value="Unassembled WGS sequence"/>
</dbReference>
<accession>A0A9P4XQ47</accession>
<sequence>MCPIPGKLPRKLEMSDILVDIDDVYYTGAVKAIKAYWAQAKRKAEKKATFADEVNKLTAPPPPPGPVPLGAAATGNTLLVNVLGQCLNKLKRYLIEQYNVTAMCFEYVTLVLREIMTLRNNRVARAEDIDRLVKKVD</sequence>
<keyword evidence="2" id="KW-1185">Reference proteome</keyword>